<dbReference type="EMBL" id="BPLR01002761">
    <property type="protein sequence ID" value="GIX77513.1"/>
    <property type="molecule type" value="Genomic_DNA"/>
</dbReference>
<name>A0AAV4MZ29_CAEEX</name>
<dbReference type="PROSITE" id="PS50052">
    <property type="entry name" value="GUANYLATE_KINASE_2"/>
    <property type="match status" value="1"/>
</dbReference>
<dbReference type="PANTHER" id="PTHR23122">
    <property type="entry name" value="MEMBRANE-ASSOCIATED GUANYLATE KINASE MAGUK"/>
    <property type="match status" value="1"/>
</dbReference>
<proteinExistence type="predicted"/>
<dbReference type="PROSITE" id="PS00856">
    <property type="entry name" value="GUANYLATE_KINASE_1"/>
    <property type="match status" value="1"/>
</dbReference>
<comment type="caution">
    <text evidence="3">The sequence shown here is derived from an EMBL/GenBank/DDBJ whole genome shotgun (WGS) entry which is preliminary data.</text>
</comment>
<dbReference type="InterPro" id="IPR027417">
    <property type="entry name" value="P-loop_NTPase"/>
</dbReference>
<dbReference type="InterPro" id="IPR050716">
    <property type="entry name" value="MAGUK"/>
</dbReference>
<dbReference type="SMART" id="SM00072">
    <property type="entry name" value="GuKc"/>
    <property type="match status" value="1"/>
</dbReference>
<dbReference type="SUPFAM" id="SSF52540">
    <property type="entry name" value="P-loop containing nucleoside triphosphate hydrolases"/>
    <property type="match status" value="1"/>
</dbReference>
<evidence type="ECO:0000256" key="1">
    <source>
        <dbReference type="SAM" id="MobiDB-lite"/>
    </source>
</evidence>
<dbReference type="Proteomes" id="UP001054945">
    <property type="component" value="Unassembled WGS sequence"/>
</dbReference>
<dbReference type="InterPro" id="IPR008144">
    <property type="entry name" value="Guanylate_kin-like_dom"/>
</dbReference>
<reference evidence="3 4" key="1">
    <citation type="submission" date="2021-06" db="EMBL/GenBank/DDBJ databases">
        <title>Caerostris extrusa draft genome.</title>
        <authorList>
            <person name="Kono N."/>
            <person name="Arakawa K."/>
        </authorList>
    </citation>
    <scope>NUCLEOTIDE SEQUENCE [LARGE SCALE GENOMIC DNA]</scope>
</reference>
<dbReference type="Pfam" id="PF00625">
    <property type="entry name" value="Guanylate_kin"/>
    <property type="match status" value="1"/>
</dbReference>
<accession>A0AAV4MZ29</accession>
<protein>
    <submittedName>
        <fullName evidence="3">MAGUK p55 subfamily member 5</fullName>
    </submittedName>
</protein>
<gene>
    <name evidence="3" type="primary">MPP5</name>
    <name evidence="3" type="ORF">CEXT_516341</name>
</gene>
<dbReference type="Gene3D" id="3.40.50.300">
    <property type="entry name" value="P-loop containing nucleotide triphosphate hydrolases"/>
    <property type="match status" value="1"/>
</dbReference>
<keyword evidence="4" id="KW-1185">Reference proteome</keyword>
<feature type="region of interest" description="Disordered" evidence="1">
    <location>
        <begin position="1"/>
        <end position="24"/>
    </location>
</feature>
<evidence type="ECO:0000313" key="3">
    <source>
        <dbReference type="EMBL" id="GIX77513.1"/>
    </source>
</evidence>
<dbReference type="AlphaFoldDB" id="A0AAV4MZ29"/>
<dbReference type="InterPro" id="IPR020590">
    <property type="entry name" value="Guanylate_kinase_CS"/>
</dbReference>
<evidence type="ECO:0000313" key="4">
    <source>
        <dbReference type="Proteomes" id="UP001054945"/>
    </source>
</evidence>
<evidence type="ECO:0000259" key="2">
    <source>
        <dbReference type="PROSITE" id="PS50052"/>
    </source>
</evidence>
<dbReference type="InterPro" id="IPR008145">
    <property type="entry name" value="GK/Ca_channel_bsu"/>
</dbReference>
<dbReference type="CDD" id="cd00071">
    <property type="entry name" value="GMPK"/>
    <property type="match status" value="1"/>
</dbReference>
<sequence length="179" mass="20584">MEDTERFAAAVPHTSRSKRDGETDGADYHFISRSQFEADIVAGKFVEHGEYEKNYYGTSLDAIRSVVNSGKICVLNLHPQSLKILKNSDLKPYVVFVAPPSLEKLRQNRLKAGDTPKDDELKDIIEKAREMEDNYGHYFDMVIINSDVDKAFNELLKEINTLEREPQWVPRIWLSSYTN</sequence>
<organism evidence="3 4">
    <name type="scientific">Caerostris extrusa</name>
    <name type="common">Bark spider</name>
    <name type="synonym">Caerostris bankana</name>
    <dbReference type="NCBI Taxonomy" id="172846"/>
    <lineage>
        <taxon>Eukaryota</taxon>
        <taxon>Metazoa</taxon>
        <taxon>Ecdysozoa</taxon>
        <taxon>Arthropoda</taxon>
        <taxon>Chelicerata</taxon>
        <taxon>Arachnida</taxon>
        <taxon>Araneae</taxon>
        <taxon>Araneomorphae</taxon>
        <taxon>Entelegynae</taxon>
        <taxon>Araneoidea</taxon>
        <taxon>Araneidae</taxon>
        <taxon>Caerostris</taxon>
    </lineage>
</organism>
<feature type="domain" description="Guanylate kinase-like" evidence="2">
    <location>
        <begin position="1"/>
        <end position="160"/>
    </location>
</feature>